<sequence length="409" mass="43358">MPLLTRKSWALGAGILAAVGLLAWAFAPRPQPVEVAEVTRGAFERTIEEDARTRLRERYVLAAPVAGRLQRMAVREGDAVAAGAVVARIQPASPGLLDARSQRELQARLQAADAGVQRARARVQATEAALAQAEADATRTDALARQGFVAPAQREVAELALRSARSNRVAASQEQRMAESEREQARAAQAWWPESSGRVLELRAPVAGRVLRVPQTSEGPVAAGAVVLELGDTARLEVVAPLLTTDALLLQPGTPVRIVRWGGPGALPARVRLVEPAASTKVSALGVEEQRVPVVVEWLGEPPAALGDGFRVVAQFVMQAQADAVRVPVGALFPWPQAVRDAAAGTAADPPLGVFVLQGGRAVLQPVQLHARGTDLAWVREGLQPGDRVVVYPPASLRDGARVRVRDPG</sequence>
<dbReference type="Proteomes" id="UP001501788">
    <property type="component" value="Unassembled WGS sequence"/>
</dbReference>
<evidence type="ECO:0000313" key="5">
    <source>
        <dbReference type="Proteomes" id="UP001501788"/>
    </source>
</evidence>
<reference evidence="5" key="1">
    <citation type="journal article" date="2019" name="Int. J. Syst. Evol. Microbiol.">
        <title>The Global Catalogue of Microorganisms (GCM) 10K type strain sequencing project: providing services to taxonomists for standard genome sequencing and annotation.</title>
        <authorList>
            <consortium name="The Broad Institute Genomics Platform"/>
            <consortium name="The Broad Institute Genome Sequencing Center for Infectious Disease"/>
            <person name="Wu L."/>
            <person name="Ma J."/>
        </authorList>
    </citation>
    <scope>NUCLEOTIDE SEQUENCE [LARGE SCALE GENOMIC DNA]</scope>
    <source>
        <strain evidence="5">JCM 31890</strain>
    </source>
</reference>
<accession>A0ABP8KXV1</accession>
<dbReference type="Gene3D" id="2.40.50.100">
    <property type="match status" value="1"/>
</dbReference>
<dbReference type="RefSeq" id="WP_345060566.1">
    <property type="nucleotide sequence ID" value="NZ_BAABEX010000003.1"/>
</dbReference>
<keyword evidence="2 3" id="KW-0175">Coiled coil</keyword>
<protein>
    <submittedName>
        <fullName evidence="4">Efflux RND transporter periplasmic adaptor subunit</fullName>
    </submittedName>
</protein>
<dbReference type="PANTHER" id="PTHR32347:SF29">
    <property type="entry name" value="UPF0194 MEMBRANE PROTEIN YBHG"/>
    <property type="match status" value="1"/>
</dbReference>
<organism evidence="4 5">
    <name type="scientific">Acidovorax lacteus</name>
    <dbReference type="NCBI Taxonomy" id="1924988"/>
    <lineage>
        <taxon>Bacteria</taxon>
        <taxon>Pseudomonadati</taxon>
        <taxon>Pseudomonadota</taxon>
        <taxon>Betaproteobacteria</taxon>
        <taxon>Burkholderiales</taxon>
        <taxon>Comamonadaceae</taxon>
        <taxon>Acidovorax</taxon>
    </lineage>
</organism>
<keyword evidence="5" id="KW-1185">Reference proteome</keyword>
<proteinExistence type="predicted"/>
<comment type="subcellular location">
    <subcellularLocation>
        <location evidence="1">Cell envelope</location>
    </subcellularLocation>
</comment>
<dbReference type="InterPro" id="IPR050465">
    <property type="entry name" value="UPF0194_transport"/>
</dbReference>
<name>A0ABP8KXV1_9BURK</name>
<evidence type="ECO:0000313" key="4">
    <source>
        <dbReference type="EMBL" id="GAA4418327.1"/>
    </source>
</evidence>
<dbReference type="Gene3D" id="2.40.420.20">
    <property type="match status" value="1"/>
</dbReference>
<feature type="coiled-coil region" evidence="3">
    <location>
        <begin position="102"/>
        <end position="136"/>
    </location>
</feature>
<dbReference type="PANTHER" id="PTHR32347">
    <property type="entry name" value="EFFLUX SYSTEM COMPONENT YKNX-RELATED"/>
    <property type="match status" value="1"/>
</dbReference>
<dbReference type="Gene3D" id="1.10.287.470">
    <property type="entry name" value="Helix hairpin bin"/>
    <property type="match status" value="1"/>
</dbReference>
<evidence type="ECO:0000256" key="3">
    <source>
        <dbReference type="SAM" id="Coils"/>
    </source>
</evidence>
<comment type="caution">
    <text evidence="4">The sequence shown here is derived from an EMBL/GenBank/DDBJ whole genome shotgun (WGS) entry which is preliminary data.</text>
</comment>
<gene>
    <name evidence="4" type="ORF">GCM10023090_03160</name>
</gene>
<dbReference type="EMBL" id="BAABEX010000003">
    <property type="protein sequence ID" value="GAA4418327.1"/>
    <property type="molecule type" value="Genomic_DNA"/>
</dbReference>
<evidence type="ECO:0000256" key="2">
    <source>
        <dbReference type="ARBA" id="ARBA00023054"/>
    </source>
</evidence>
<evidence type="ECO:0000256" key="1">
    <source>
        <dbReference type="ARBA" id="ARBA00004196"/>
    </source>
</evidence>